<reference evidence="1" key="1">
    <citation type="submission" date="2020-04" db="EMBL/GenBank/DDBJ databases">
        <authorList>
            <person name="Chiriac C."/>
            <person name="Salcher M."/>
            <person name="Ghai R."/>
            <person name="Kavagutti S V."/>
        </authorList>
    </citation>
    <scope>NUCLEOTIDE SEQUENCE</scope>
</reference>
<dbReference type="EMBL" id="LR796235">
    <property type="protein sequence ID" value="CAB4130182.1"/>
    <property type="molecule type" value="Genomic_DNA"/>
</dbReference>
<protein>
    <submittedName>
        <fullName evidence="1">Uncharacterized protein</fullName>
    </submittedName>
</protein>
<name>A0A6J5L9U4_9CAUD</name>
<proteinExistence type="predicted"/>
<accession>A0A6J5L9U4</accession>
<organism evidence="1">
    <name type="scientific">uncultured Caudovirales phage</name>
    <dbReference type="NCBI Taxonomy" id="2100421"/>
    <lineage>
        <taxon>Viruses</taxon>
        <taxon>Duplodnaviria</taxon>
        <taxon>Heunggongvirae</taxon>
        <taxon>Uroviricota</taxon>
        <taxon>Caudoviricetes</taxon>
        <taxon>Peduoviridae</taxon>
        <taxon>Maltschvirus</taxon>
        <taxon>Maltschvirus maltsch</taxon>
    </lineage>
</organism>
<gene>
    <name evidence="1" type="ORF">UFOVP117_296</name>
</gene>
<sequence>MKVNLYDKSSGLGSEQINVIQDFLKFCQKNSPLKKDVDIQLLGERFGKMTTGSEILGRIKVLAGGRMLIDILRTIAHEWVHEFARQRNIKLQGFNTISQENYANSEAGIMIRMYEKSNPQLTALLYN</sequence>
<evidence type="ECO:0000313" key="1">
    <source>
        <dbReference type="EMBL" id="CAB4130182.1"/>
    </source>
</evidence>